<reference evidence="2" key="1">
    <citation type="submission" date="2020-01" db="EMBL/GenBank/DDBJ databases">
        <authorList>
            <person name="Mishra B."/>
        </authorList>
    </citation>
    <scope>NUCLEOTIDE SEQUENCE [LARGE SCALE GENOMIC DNA]</scope>
</reference>
<dbReference type="Proteomes" id="UP000467841">
    <property type="component" value="Unassembled WGS sequence"/>
</dbReference>
<evidence type="ECO:0000313" key="3">
    <source>
        <dbReference type="Proteomes" id="UP000467841"/>
    </source>
</evidence>
<dbReference type="EMBL" id="CACVBM020001362">
    <property type="protein sequence ID" value="CAA7047123.1"/>
    <property type="molecule type" value="Genomic_DNA"/>
</dbReference>
<keyword evidence="1" id="KW-0472">Membrane</keyword>
<comment type="caution">
    <text evidence="2">The sequence shown here is derived from an EMBL/GenBank/DDBJ whole genome shotgun (WGS) entry which is preliminary data.</text>
</comment>
<dbReference type="AlphaFoldDB" id="A0A6D2KG74"/>
<accession>A0A6D2KG74</accession>
<protein>
    <submittedName>
        <fullName evidence="2">Uncharacterized protein</fullName>
    </submittedName>
</protein>
<gene>
    <name evidence="2" type="ORF">MERR_LOCUS34358</name>
</gene>
<keyword evidence="1" id="KW-0812">Transmembrane</keyword>
<proteinExistence type="predicted"/>
<feature type="transmembrane region" description="Helical" evidence="1">
    <location>
        <begin position="12"/>
        <end position="29"/>
    </location>
</feature>
<evidence type="ECO:0000256" key="1">
    <source>
        <dbReference type="SAM" id="Phobius"/>
    </source>
</evidence>
<evidence type="ECO:0000313" key="2">
    <source>
        <dbReference type="EMBL" id="CAA7047123.1"/>
    </source>
</evidence>
<organism evidence="2 3">
    <name type="scientific">Microthlaspi erraticum</name>
    <dbReference type="NCBI Taxonomy" id="1685480"/>
    <lineage>
        <taxon>Eukaryota</taxon>
        <taxon>Viridiplantae</taxon>
        <taxon>Streptophyta</taxon>
        <taxon>Embryophyta</taxon>
        <taxon>Tracheophyta</taxon>
        <taxon>Spermatophyta</taxon>
        <taxon>Magnoliopsida</taxon>
        <taxon>eudicotyledons</taxon>
        <taxon>Gunneridae</taxon>
        <taxon>Pentapetalae</taxon>
        <taxon>rosids</taxon>
        <taxon>malvids</taxon>
        <taxon>Brassicales</taxon>
        <taxon>Brassicaceae</taxon>
        <taxon>Coluteocarpeae</taxon>
        <taxon>Microthlaspi</taxon>
    </lineage>
</organism>
<name>A0A6D2KG74_9BRAS</name>
<keyword evidence="3" id="KW-1185">Reference proteome</keyword>
<keyword evidence="1" id="KW-1133">Transmembrane helix</keyword>
<sequence>MMNPPLPSKTLIPFRFPVKAISICLSLLYSRFRTHRLRRPQLAAPSIELSRKLSPPPPVMSPLKISSSIALSNSPPFFSSLLNDVTGSEPPFTIPIPGLSLKTSPLRLKQLHY</sequence>